<organism evidence="2 3">
    <name type="scientific">Cryoendolithus antarcticus</name>
    <dbReference type="NCBI Taxonomy" id="1507870"/>
    <lineage>
        <taxon>Eukaryota</taxon>
        <taxon>Fungi</taxon>
        <taxon>Dikarya</taxon>
        <taxon>Ascomycota</taxon>
        <taxon>Pezizomycotina</taxon>
        <taxon>Dothideomycetes</taxon>
        <taxon>Dothideomycetidae</taxon>
        <taxon>Cladosporiales</taxon>
        <taxon>Cladosporiaceae</taxon>
        <taxon>Cryoendolithus</taxon>
    </lineage>
</organism>
<dbReference type="InParanoid" id="A0A1V8TK82"/>
<protein>
    <recommendedName>
        <fullName evidence="1">Calcineurin-like phosphoesterase domain-containing protein</fullName>
    </recommendedName>
</protein>
<dbReference type="Pfam" id="PF00149">
    <property type="entry name" value="Metallophos"/>
    <property type="match status" value="1"/>
</dbReference>
<dbReference type="SUPFAM" id="SSF56300">
    <property type="entry name" value="Metallo-dependent phosphatases"/>
    <property type="match status" value="1"/>
</dbReference>
<reference evidence="3" key="1">
    <citation type="submission" date="2017-03" db="EMBL/GenBank/DDBJ databases">
        <title>Genomes of endolithic fungi from Antarctica.</title>
        <authorList>
            <person name="Coleine C."/>
            <person name="Masonjones S."/>
            <person name="Stajich J.E."/>
        </authorList>
    </citation>
    <scope>NUCLEOTIDE SEQUENCE [LARGE SCALE GENOMIC DNA]</scope>
    <source>
        <strain evidence="3">CCFEE 5527</strain>
    </source>
</reference>
<dbReference type="PANTHER" id="PTHR12905">
    <property type="entry name" value="METALLOPHOSPHOESTERASE"/>
    <property type="match status" value="1"/>
</dbReference>
<dbReference type="EMBL" id="NAJO01000006">
    <property type="protein sequence ID" value="OQO11793.1"/>
    <property type="molecule type" value="Genomic_DNA"/>
</dbReference>
<keyword evidence="3" id="KW-1185">Reference proteome</keyword>
<name>A0A1V8TK82_9PEZI</name>
<dbReference type="InterPro" id="IPR051693">
    <property type="entry name" value="UPF0046_metallophosphoest"/>
</dbReference>
<evidence type="ECO:0000259" key="1">
    <source>
        <dbReference type="Pfam" id="PF00149"/>
    </source>
</evidence>
<feature type="domain" description="Calcineurin-like phosphoesterase" evidence="1">
    <location>
        <begin position="14"/>
        <end position="219"/>
    </location>
</feature>
<comment type="caution">
    <text evidence="2">The sequence shown here is derived from an EMBL/GenBank/DDBJ whole genome shotgun (WGS) entry which is preliminary data.</text>
</comment>
<gene>
    <name evidence="2" type="ORF">B0A48_03520</name>
</gene>
<dbReference type="OrthoDB" id="630188at2759"/>
<evidence type="ECO:0000313" key="3">
    <source>
        <dbReference type="Proteomes" id="UP000192596"/>
    </source>
</evidence>
<dbReference type="CDD" id="cd07379">
    <property type="entry name" value="MPP_239FB"/>
    <property type="match status" value="1"/>
</dbReference>
<accession>A0A1V8TK82</accession>
<proteinExistence type="predicted"/>
<dbReference type="InterPro" id="IPR004843">
    <property type="entry name" value="Calcineurin-like_PHP"/>
</dbReference>
<dbReference type="AlphaFoldDB" id="A0A1V8TK82"/>
<evidence type="ECO:0000313" key="2">
    <source>
        <dbReference type="EMBL" id="OQO11793.1"/>
    </source>
</evidence>
<dbReference type="InterPro" id="IPR029052">
    <property type="entry name" value="Metallo-depent_PP-like"/>
</dbReference>
<dbReference type="Gene3D" id="3.60.21.10">
    <property type="match status" value="1"/>
</dbReference>
<dbReference type="Proteomes" id="UP000192596">
    <property type="component" value="Unassembled WGS sequence"/>
</dbReference>
<dbReference type="PANTHER" id="PTHR12905:SF0">
    <property type="entry name" value="CALCINEURIN-LIKE PHOSPHOESTERASE DOMAIN-CONTAINING PROTEIN"/>
    <property type="match status" value="1"/>
</dbReference>
<dbReference type="GO" id="GO:0016787">
    <property type="term" value="F:hydrolase activity"/>
    <property type="evidence" value="ECO:0007669"/>
    <property type="project" value="InterPro"/>
</dbReference>
<sequence>MASHTSTTNNVHTSFLIISDTHNFEAATAEEGCPLAQKMPRVDVLLHCGDLTQVGGLSAYKKALKLLASIDAELKLVIAGNHDLSLDGEYWATHLDEDDDPNEHDEAIEIMTGKLAKEAGVTYLMEGTHHFTLSNGAAFSLFASPFQPECGEWAFGYPRNVDHFVSKAPGNVDIMMTHGPPAGILDLVPGKNERIGCNSLLKAVEKARPKLHCFGHIHEGYGYEVKTWSEQGRNEVEEIETSVRKAGVEDAGEERRLLRVGRETLMVNAAIMDDSNQAVNAPWVVEMELPRKA</sequence>